<feature type="region of interest" description="Disordered" evidence="1">
    <location>
        <begin position="399"/>
        <end position="456"/>
    </location>
</feature>
<dbReference type="EMBL" id="QPFP01000077">
    <property type="protein sequence ID" value="TEB23507.1"/>
    <property type="molecule type" value="Genomic_DNA"/>
</dbReference>
<sequence>MNSAIDVNAMDRRSQGESSTYVNSLAAATIPPTASPTISRKTVNSAEQERDRQAEEFNKSVTIIFWYKAKTEPLRIQQTIATFPYFQLARLGSLISDLGLSSNSYLDTYIPSSGQWEQHTITSVRVVDSQQRLLYRVRKSIFEGLSEDDCVGLKDEVRLQRASAGYSSHPPQVLETVSPHSLKRYAAEPLESTQPNKIHVPNSYYIDDKAPQALAVSNAPVSLPTPPSTAQVLPGSSQDESTYIYRPQQQQQQQPQQQQPQQQQQAPQQNYYASPAATPGTAVPSPYATSDKDHGQHNVPVHYPPHPPLKRWPNDYTVYELTAGFNAMDQLIAQSPAGDNMTQRVAFERIFGLRYVKSTVCRHRAIWKKADAALRSQFEGFGTDQRACWGEFVRRVEGRPSSKSTGATVPGGTTSNIANGGADEHQQHQGEPVMDSLQIPGGPGQGSNVVVGSSLQGSGAMPGQIYDSSLAQHMSASSHG</sequence>
<feature type="compositionally biased region" description="Polar residues" evidence="1">
    <location>
        <begin position="446"/>
        <end position="456"/>
    </location>
</feature>
<evidence type="ECO:0000313" key="2">
    <source>
        <dbReference type="EMBL" id="TEB23507.1"/>
    </source>
</evidence>
<reference evidence="2 3" key="1">
    <citation type="journal article" date="2019" name="Nat. Ecol. Evol.">
        <title>Megaphylogeny resolves global patterns of mushroom evolution.</title>
        <authorList>
            <person name="Varga T."/>
            <person name="Krizsan K."/>
            <person name="Foldi C."/>
            <person name="Dima B."/>
            <person name="Sanchez-Garcia M."/>
            <person name="Sanchez-Ramirez S."/>
            <person name="Szollosi G.J."/>
            <person name="Szarkandi J.G."/>
            <person name="Papp V."/>
            <person name="Albert L."/>
            <person name="Andreopoulos W."/>
            <person name="Angelini C."/>
            <person name="Antonin V."/>
            <person name="Barry K.W."/>
            <person name="Bougher N.L."/>
            <person name="Buchanan P."/>
            <person name="Buyck B."/>
            <person name="Bense V."/>
            <person name="Catcheside P."/>
            <person name="Chovatia M."/>
            <person name="Cooper J."/>
            <person name="Damon W."/>
            <person name="Desjardin D."/>
            <person name="Finy P."/>
            <person name="Geml J."/>
            <person name="Haridas S."/>
            <person name="Hughes K."/>
            <person name="Justo A."/>
            <person name="Karasinski D."/>
            <person name="Kautmanova I."/>
            <person name="Kiss B."/>
            <person name="Kocsube S."/>
            <person name="Kotiranta H."/>
            <person name="LaButti K.M."/>
            <person name="Lechner B.E."/>
            <person name="Liimatainen K."/>
            <person name="Lipzen A."/>
            <person name="Lukacs Z."/>
            <person name="Mihaltcheva S."/>
            <person name="Morgado L.N."/>
            <person name="Niskanen T."/>
            <person name="Noordeloos M.E."/>
            <person name="Ohm R.A."/>
            <person name="Ortiz-Santana B."/>
            <person name="Ovrebo C."/>
            <person name="Racz N."/>
            <person name="Riley R."/>
            <person name="Savchenko A."/>
            <person name="Shiryaev A."/>
            <person name="Soop K."/>
            <person name="Spirin V."/>
            <person name="Szebenyi C."/>
            <person name="Tomsovsky M."/>
            <person name="Tulloss R.E."/>
            <person name="Uehling J."/>
            <person name="Grigoriev I.V."/>
            <person name="Vagvolgyi C."/>
            <person name="Papp T."/>
            <person name="Martin F.M."/>
            <person name="Miettinen O."/>
            <person name="Hibbett D.S."/>
            <person name="Nagy L.G."/>
        </authorList>
    </citation>
    <scope>NUCLEOTIDE SEQUENCE [LARGE SCALE GENOMIC DNA]</scope>
    <source>
        <strain evidence="2 3">FP101781</strain>
    </source>
</reference>
<feature type="region of interest" description="Disordered" evidence="1">
    <location>
        <begin position="218"/>
        <end position="310"/>
    </location>
</feature>
<keyword evidence="3" id="KW-1185">Reference proteome</keyword>
<dbReference type="OrthoDB" id="128308at2759"/>
<evidence type="ECO:0000256" key="1">
    <source>
        <dbReference type="SAM" id="MobiDB-lite"/>
    </source>
</evidence>
<organism evidence="2 3">
    <name type="scientific">Coprinellus micaceus</name>
    <name type="common">Glistening ink-cap mushroom</name>
    <name type="synonym">Coprinus micaceus</name>
    <dbReference type="NCBI Taxonomy" id="71717"/>
    <lineage>
        <taxon>Eukaryota</taxon>
        <taxon>Fungi</taxon>
        <taxon>Dikarya</taxon>
        <taxon>Basidiomycota</taxon>
        <taxon>Agaricomycotina</taxon>
        <taxon>Agaricomycetes</taxon>
        <taxon>Agaricomycetidae</taxon>
        <taxon>Agaricales</taxon>
        <taxon>Agaricineae</taxon>
        <taxon>Psathyrellaceae</taxon>
        <taxon>Coprinellus</taxon>
    </lineage>
</organism>
<comment type="caution">
    <text evidence="2">The sequence shown here is derived from an EMBL/GenBank/DDBJ whole genome shotgun (WGS) entry which is preliminary data.</text>
</comment>
<feature type="compositionally biased region" description="Polar residues" evidence="1">
    <location>
        <begin position="228"/>
        <end position="241"/>
    </location>
</feature>
<feature type="region of interest" description="Disordered" evidence="1">
    <location>
        <begin position="32"/>
        <end position="52"/>
    </location>
</feature>
<dbReference type="Proteomes" id="UP000298030">
    <property type="component" value="Unassembled WGS sequence"/>
</dbReference>
<name>A0A4Y7SNR0_COPMI</name>
<protein>
    <submittedName>
        <fullName evidence="2">Uncharacterized protein</fullName>
    </submittedName>
</protein>
<gene>
    <name evidence="2" type="ORF">FA13DRAFT_1739958</name>
</gene>
<feature type="compositionally biased region" description="Polar residues" evidence="1">
    <location>
        <begin position="401"/>
        <end position="418"/>
    </location>
</feature>
<proteinExistence type="predicted"/>
<evidence type="ECO:0000313" key="3">
    <source>
        <dbReference type="Proteomes" id="UP000298030"/>
    </source>
</evidence>
<dbReference type="AlphaFoldDB" id="A0A4Y7SNR0"/>
<feature type="compositionally biased region" description="Low complexity" evidence="1">
    <location>
        <begin position="247"/>
        <end position="269"/>
    </location>
</feature>
<accession>A0A4Y7SNR0</accession>